<dbReference type="RefSeq" id="WP_126725741.1">
    <property type="nucleotide sequence ID" value="NZ_RYZH01000022.1"/>
</dbReference>
<reference evidence="11 12" key="2">
    <citation type="submission" date="2019-01" db="EMBL/GenBank/DDBJ databases">
        <title>Tautonia sociabilis, a novel thermotolerant planctomycete of Isosphaeraceae family, isolated from a 4000 m deep subterranean habitat.</title>
        <authorList>
            <person name="Kovaleva O.L."/>
            <person name="Elcheninov A.G."/>
            <person name="Van Heerden E."/>
            <person name="Toshchakov S.V."/>
            <person name="Novikov A."/>
            <person name="Bonch-Osmolovskaya E.A."/>
            <person name="Kublanov I.V."/>
        </authorList>
    </citation>
    <scope>NUCLEOTIDE SEQUENCE [LARGE SCALE GENOMIC DNA]</scope>
    <source>
        <strain evidence="11 12">GM2012</strain>
    </source>
</reference>
<dbReference type="SUPFAM" id="SSF55785">
    <property type="entry name" value="PYP-like sensor domain (PAS domain)"/>
    <property type="match status" value="2"/>
</dbReference>
<dbReference type="Gene3D" id="1.10.287.130">
    <property type="match status" value="1"/>
</dbReference>
<dbReference type="SMART" id="SM00388">
    <property type="entry name" value="HisKA"/>
    <property type="match status" value="1"/>
</dbReference>
<dbReference type="Gene3D" id="3.30.565.10">
    <property type="entry name" value="Histidine kinase-like ATPase, C-terminal domain"/>
    <property type="match status" value="1"/>
</dbReference>
<gene>
    <name evidence="11" type="ORF">TsocGM_12670</name>
</gene>
<dbReference type="InterPro" id="IPR004358">
    <property type="entry name" value="Sig_transdc_His_kin-like_C"/>
</dbReference>
<name>A0A432MJJ4_9BACT</name>
<dbReference type="SMART" id="SM00448">
    <property type="entry name" value="REC"/>
    <property type="match status" value="1"/>
</dbReference>
<keyword evidence="12" id="KW-1185">Reference proteome</keyword>
<dbReference type="Gene3D" id="3.40.50.2300">
    <property type="match status" value="1"/>
</dbReference>
<dbReference type="EMBL" id="RYZH01000022">
    <property type="protein sequence ID" value="RUL87377.1"/>
    <property type="molecule type" value="Genomic_DNA"/>
</dbReference>
<evidence type="ECO:0000256" key="7">
    <source>
        <dbReference type="SAM" id="MobiDB-lite"/>
    </source>
</evidence>
<comment type="caution">
    <text evidence="11">The sequence shown here is derived from an EMBL/GenBank/DDBJ whole genome shotgun (WGS) entry which is preliminary data.</text>
</comment>
<dbReference type="Pfam" id="PF00072">
    <property type="entry name" value="Response_reg"/>
    <property type="match status" value="1"/>
</dbReference>
<dbReference type="InterPro" id="IPR003594">
    <property type="entry name" value="HATPase_dom"/>
</dbReference>
<feature type="domain" description="Response regulatory" evidence="9">
    <location>
        <begin position="538"/>
        <end position="654"/>
    </location>
</feature>
<dbReference type="Pfam" id="PF08447">
    <property type="entry name" value="PAS_3"/>
    <property type="match status" value="1"/>
</dbReference>
<dbReference type="InterPro" id="IPR000014">
    <property type="entry name" value="PAS"/>
</dbReference>
<sequence>MSERHEEIARCLFRESNDALFIFDPRDHRVIDANPAALRLTGFERKPLLRMRVWDLFRGAEPGIVDQLIEAYQISWFYHSREGISLSRKAGEPIPVNVTVSRIHTRPDPMGLVVARDISDRKQAQEALDRFFRLAPDLFAIARPGPDGPTFVRLNPAWESSLGYRPDELKGTSPLDLFHPEEREAARSCLDSMRGGRELVGLEYRLRHRDDSYKWLSLNAVLADGQYYIVGRDVTESKRLTALRRAMERSELASRAKSELLRDLGHELRTPLAAIVEYAEMLIRAEKEGNPPATGRLNPLRTIRRNARYLIRLLSDLLDLARLESGTMRVDLVECRVGDLLASVVELMAAQARSRGLALTLSYRTPIPNAIRTDPLRLRQILINLVSNAIKFTEAGAVRVETELDESRPGRATLIVEVIDSGVGMPPEVVARLFEPFYRASGSGPEGAGLGLALSQRMAGLLGGRIAVRSEPGRGSRFTLSIPVGPLGAGDRHHVPPNIELDSSEWSTPEPVPPRRPPTISLAPVPEPVARKEGPRVRLLLADDNHDLRRALAIRLRRSGIDVVEVEDGRRAVEEYGRCREEGQPVDLILMDLRMTVMDGLEAARQLRDQGCQAPMVALTASEAVDPAEEGLFVDRLVKPIDWEVLRQTIDRHVRGSLDNDATGRVQ</sequence>
<feature type="domain" description="Histidine kinase" evidence="8">
    <location>
        <begin position="263"/>
        <end position="486"/>
    </location>
</feature>
<evidence type="ECO:0000256" key="6">
    <source>
        <dbReference type="PROSITE-ProRule" id="PRU00169"/>
    </source>
</evidence>
<evidence type="ECO:0000259" key="8">
    <source>
        <dbReference type="PROSITE" id="PS50109"/>
    </source>
</evidence>
<keyword evidence="3 6" id="KW-0597">Phosphoprotein</keyword>
<dbReference type="SUPFAM" id="SSF52172">
    <property type="entry name" value="CheY-like"/>
    <property type="match status" value="1"/>
</dbReference>
<dbReference type="PANTHER" id="PTHR43047">
    <property type="entry name" value="TWO-COMPONENT HISTIDINE PROTEIN KINASE"/>
    <property type="match status" value="1"/>
</dbReference>
<dbReference type="GO" id="GO:0005886">
    <property type="term" value="C:plasma membrane"/>
    <property type="evidence" value="ECO:0007669"/>
    <property type="project" value="TreeGrafter"/>
</dbReference>
<dbReference type="OrthoDB" id="9805474at2"/>
<proteinExistence type="predicted"/>
<dbReference type="SUPFAM" id="SSF55874">
    <property type="entry name" value="ATPase domain of HSP90 chaperone/DNA topoisomerase II/histidine kinase"/>
    <property type="match status" value="1"/>
</dbReference>
<organism evidence="11 12">
    <name type="scientific">Tautonia sociabilis</name>
    <dbReference type="NCBI Taxonomy" id="2080755"/>
    <lineage>
        <taxon>Bacteria</taxon>
        <taxon>Pseudomonadati</taxon>
        <taxon>Planctomycetota</taxon>
        <taxon>Planctomycetia</taxon>
        <taxon>Isosphaerales</taxon>
        <taxon>Isosphaeraceae</taxon>
        <taxon>Tautonia</taxon>
    </lineage>
</organism>
<feature type="domain" description="PAS" evidence="10">
    <location>
        <begin position="5"/>
        <end position="49"/>
    </location>
</feature>
<protein>
    <recommendedName>
        <fullName evidence="2">histidine kinase</fullName>
        <ecNumber evidence="2">2.7.13.3</ecNumber>
    </recommendedName>
</protein>
<reference evidence="11 12" key="1">
    <citation type="submission" date="2018-12" db="EMBL/GenBank/DDBJ databases">
        <authorList>
            <person name="Toschakov S.V."/>
        </authorList>
    </citation>
    <scope>NUCLEOTIDE SEQUENCE [LARGE SCALE GENOMIC DNA]</scope>
    <source>
        <strain evidence="11 12">GM2012</strain>
    </source>
</reference>
<evidence type="ECO:0000313" key="11">
    <source>
        <dbReference type="EMBL" id="RUL87377.1"/>
    </source>
</evidence>
<dbReference type="InterPro" id="IPR035965">
    <property type="entry name" value="PAS-like_dom_sf"/>
</dbReference>
<dbReference type="PROSITE" id="PS50110">
    <property type="entry name" value="RESPONSE_REGULATORY"/>
    <property type="match status" value="1"/>
</dbReference>
<dbReference type="InterPro" id="IPR005467">
    <property type="entry name" value="His_kinase_dom"/>
</dbReference>
<dbReference type="InterPro" id="IPR036890">
    <property type="entry name" value="HATPase_C_sf"/>
</dbReference>
<dbReference type="Pfam" id="PF00512">
    <property type="entry name" value="HisKA"/>
    <property type="match status" value="1"/>
</dbReference>
<evidence type="ECO:0000256" key="2">
    <source>
        <dbReference type="ARBA" id="ARBA00012438"/>
    </source>
</evidence>
<dbReference type="CDD" id="cd16922">
    <property type="entry name" value="HATPase_EvgS-ArcB-TorS-like"/>
    <property type="match status" value="1"/>
</dbReference>
<dbReference type="FunFam" id="3.30.565.10:FF:000010">
    <property type="entry name" value="Sensor histidine kinase RcsC"/>
    <property type="match status" value="1"/>
</dbReference>
<dbReference type="AlphaFoldDB" id="A0A432MJJ4"/>
<keyword evidence="5" id="KW-0418">Kinase</keyword>
<dbReference type="Gene3D" id="3.30.450.20">
    <property type="entry name" value="PAS domain"/>
    <property type="match status" value="2"/>
</dbReference>
<comment type="catalytic activity">
    <reaction evidence="1">
        <text>ATP + protein L-histidine = ADP + protein N-phospho-L-histidine.</text>
        <dbReference type="EC" id="2.7.13.3"/>
    </reaction>
</comment>
<feature type="region of interest" description="Disordered" evidence="7">
    <location>
        <begin position="489"/>
        <end position="526"/>
    </location>
</feature>
<dbReference type="PROSITE" id="PS50109">
    <property type="entry name" value="HIS_KIN"/>
    <property type="match status" value="1"/>
</dbReference>
<evidence type="ECO:0000259" key="9">
    <source>
        <dbReference type="PROSITE" id="PS50110"/>
    </source>
</evidence>
<dbReference type="PRINTS" id="PR00344">
    <property type="entry name" value="BCTRLSENSOR"/>
</dbReference>
<dbReference type="PANTHER" id="PTHR43047:SF72">
    <property type="entry name" value="OSMOSENSING HISTIDINE PROTEIN KINASE SLN1"/>
    <property type="match status" value="1"/>
</dbReference>
<dbReference type="Pfam" id="PF02518">
    <property type="entry name" value="HATPase_c"/>
    <property type="match status" value="1"/>
</dbReference>
<dbReference type="SMART" id="SM00091">
    <property type="entry name" value="PAS"/>
    <property type="match status" value="2"/>
</dbReference>
<dbReference type="CDD" id="cd00082">
    <property type="entry name" value="HisKA"/>
    <property type="match status" value="1"/>
</dbReference>
<dbReference type="EC" id="2.7.13.3" evidence="2"/>
<evidence type="ECO:0000313" key="12">
    <source>
        <dbReference type="Proteomes" id="UP000280296"/>
    </source>
</evidence>
<evidence type="ECO:0000256" key="3">
    <source>
        <dbReference type="ARBA" id="ARBA00022553"/>
    </source>
</evidence>
<evidence type="ECO:0000256" key="5">
    <source>
        <dbReference type="ARBA" id="ARBA00022777"/>
    </source>
</evidence>
<dbReference type="Pfam" id="PF13426">
    <property type="entry name" value="PAS_9"/>
    <property type="match status" value="1"/>
</dbReference>
<dbReference type="Proteomes" id="UP000280296">
    <property type="component" value="Unassembled WGS sequence"/>
</dbReference>
<dbReference type="PROSITE" id="PS50112">
    <property type="entry name" value="PAS"/>
    <property type="match status" value="2"/>
</dbReference>
<keyword evidence="4" id="KW-0808">Transferase</keyword>
<evidence type="ECO:0000259" key="10">
    <source>
        <dbReference type="PROSITE" id="PS50112"/>
    </source>
</evidence>
<dbReference type="InterPro" id="IPR036097">
    <property type="entry name" value="HisK_dim/P_sf"/>
</dbReference>
<dbReference type="InterPro" id="IPR013655">
    <property type="entry name" value="PAS_fold_3"/>
</dbReference>
<dbReference type="GO" id="GO:0000155">
    <property type="term" value="F:phosphorelay sensor kinase activity"/>
    <property type="evidence" value="ECO:0007669"/>
    <property type="project" value="InterPro"/>
</dbReference>
<dbReference type="CDD" id="cd00130">
    <property type="entry name" value="PAS"/>
    <property type="match status" value="2"/>
</dbReference>
<evidence type="ECO:0000256" key="4">
    <source>
        <dbReference type="ARBA" id="ARBA00022679"/>
    </source>
</evidence>
<dbReference type="GO" id="GO:0009927">
    <property type="term" value="F:histidine phosphotransfer kinase activity"/>
    <property type="evidence" value="ECO:0007669"/>
    <property type="project" value="TreeGrafter"/>
</dbReference>
<feature type="modified residue" description="4-aspartylphosphate" evidence="6">
    <location>
        <position position="592"/>
    </location>
</feature>
<dbReference type="InterPro" id="IPR011006">
    <property type="entry name" value="CheY-like_superfamily"/>
</dbReference>
<dbReference type="SMART" id="SM00387">
    <property type="entry name" value="HATPase_c"/>
    <property type="match status" value="1"/>
</dbReference>
<dbReference type="InterPro" id="IPR001789">
    <property type="entry name" value="Sig_transdc_resp-reg_receiver"/>
</dbReference>
<dbReference type="InterPro" id="IPR003661">
    <property type="entry name" value="HisK_dim/P_dom"/>
</dbReference>
<evidence type="ECO:0000256" key="1">
    <source>
        <dbReference type="ARBA" id="ARBA00000085"/>
    </source>
</evidence>
<accession>A0A432MJJ4</accession>
<dbReference type="SUPFAM" id="SSF47384">
    <property type="entry name" value="Homodimeric domain of signal transducing histidine kinase"/>
    <property type="match status" value="1"/>
</dbReference>
<dbReference type="NCBIfam" id="TIGR00229">
    <property type="entry name" value="sensory_box"/>
    <property type="match status" value="2"/>
</dbReference>
<feature type="domain" description="PAS" evidence="10">
    <location>
        <begin position="120"/>
        <end position="197"/>
    </location>
</feature>
<dbReference type="CDD" id="cd17546">
    <property type="entry name" value="REC_hyHK_CKI1_RcsC-like"/>
    <property type="match status" value="1"/>
</dbReference>